<feature type="chain" id="PRO_5002168220" evidence="2">
    <location>
        <begin position="19"/>
        <end position="190"/>
    </location>
</feature>
<dbReference type="AlphaFoldDB" id="A0A0C3PMA6"/>
<evidence type="ECO:0000313" key="3">
    <source>
        <dbReference type="EMBL" id="KIO09931.1"/>
    </source>
</evidence>
<protein>
    <submittedName>
        <fullName evidence="3">Uncharacterized protein</fullName>
    </submittedName>
</protein>
<reference evidence="3 4" key="1">
    <citation type="submission" date="2014-04" db="EMBL/GenBank/DDBJ databases">
        <authorList>
            <consortium name="DOE Joint Genome Institute"/>
            <person name="Kuo A."/>
            <person name="Kohler A."/>
            <person name="Costa M.D."/>
            <person name="Nagy L.G."/>
            <person name="Floudas D."/>
            <person name="Copeland A."/>
            <person name="Barry K.W."/>
            <person name="Cichocki N."/>
            <person name="Veneault-Fourrey C."/>
            <person name="LaButti K."/>
            <person name="Lindquist E.A."/>
            <person name="Lipzen A."/>
            <person name="Lundell T."/>
            <person name="Morin E."/>
            <person name="Murat C."/>
            <person name="Sun H."/>
            <person name="Tunlid A."/>
            <person name="Henrissat B."/>
            <person name="Grigoriev I.V."/>
            <person name="Hibbett D.S."/>
            <person name="Martin F."/>
            <person name="Nordberg H.P."/>
            <person name="Cantor M.N."/>
            <person name="Hua S.X."/>
        </authorList>
    </citation>
    <scope>NUCLEOTIDE SEQUENCE [LARGE SCALE GENOMIC DNA]</scope>
    <source>
        <strain evidence="3 4">Marx 270</strain>
    </source>
</reference>
<organism evidence="3 4">
    <name type="scientific">Pisolithus tinctorius Marx 270</name>
    <dbReference type="NCBI Taxonomy" id="870435"/>
    <lineage>
        <taxon>Eukaryota</taxon>
        <taxon>Fungi</taxon>
        <taxon>Dikarya</taxon>
        <taxon>Basidiomycota</taxon>
        <taxon>Agaricomycotina</taxon>
        <taxon>Agaricomycetes</taxon>
        <taxon>Agaricomycetidae</taxon>
        <taxon>Boletales</taxon>
        <taxon>Sclerodermatineae</taxon>
        <taxon>Pisolithaceae</taxon>
        <taxon>Pisolithus</taxon>
    </lineage>
</organism>
<dbReference type="Proteomes" id="UP000054217">
    <property type="component" value="Unassembled WGS sequence"/>
</dbReference>
<accession>A0A0C3PMA6</accession>
<feature type="signal peptide" evidence="2">
    <location>
        <begin position="1"/>
        <end position="18"/>
    </location>
</feature>
<keyword evidence="4" id="KW-1185">Reference proteome</keyword>
<reference evidence="4" key="2">
    <citation type="submission" date="2015-01" db="EMBL/GenBank/DDBJ databases">
        <title>Evolutionary Origins and Diversification of the Mycorrhizal Mutualists.</title>
        <authorList>
            <consortium name="DOE Joint Genome Institute"/>
            <consortium name="Mycorrhizal Genomics Consortium"/>
            <person name="Kohler A."/>
            <person name="Kuo A."/>
            <person name="Nagy L.G."/>
            <person name="Floudas D."/>
            <person name="Copeland A."/>
            <person name="Barry K.W."/>
            <person name="Cichocki N."/>
            <person name="Veneault-Fourrey C."/>
            <person name="LaButti K."/>
            <person name="Lindquist E.A."/>
            <person name="Lipzen A."/>
            <person name="Lundell T."/>
            <person name="Morin E."/>
            <person name="Murat C."/>
            <person name="Riley R."/>
            <person name="Ohm R."/>
            <person name="Sun H."/>
            <person name="Tunlid A."/>
            <person name="Henrissat B."/>
            <person name="Grigoriev I.V."/>
            <person name="Hibbett D.S."/>
            <person name="Martin F."/>
        </authorList>
    </citation>
    <scope>NUCLEOTIDE SEQUENCE [LARGE SCALE GENOMIC DNA]</scope>
    <source>
        <strain evidence="4">Marx 270</strain>
    </source>
</reference>
<dbReference type="STRING" id="870435.A0A0C3PMA6"/>
<evidence type="ECO:0000313" key="4">
    <source>
        <dbReference type="Proteomes" id="UP000054217"/>
    </source>
</evidence>
<keyword evidence="2" id="KW-0732">Signal</keyword>
<gene>
    <name evidence="3" type="ORF">M404DRAFT_221028</name>
</gene>
<evidence type="ECO:0000256" key="2">
    <source>
        <dbReference type="SAM" id="SignalP"/>
    </source>
</evidence>
<name>A0A0C3PMA6_PISTI</name>
<proteinExistence type="predicted"/>
<dbReference type="InParanoid" id="A0A0C3PMA6"/>
<dbReference type="OrthoDB" id="2596908at2759"/>
<sequence>MFACTVLVFCLSSCFVAAASSSSPVTELGPRQESPVFIPAPLPSATSVVINNTIQTADGPLVESCDLIFVPDGQNIKEIENCTMATGGFNVATSIVTPSASASSISVNLIPAPTGTSLQSLASSSPAVVAAFVMPGRSLQVLPVGLCIYAGVTAITFGFVAFVTYERVQYRKAFQQRRMIEQMIDNKVSL</sequence>
<feature type="transmembrane region" description="Helical" evidence="1">
    <location>
        <begin position="141"/>
        <end position="165"/>
    </location>
</feature>
<dbReference type="EMBL" id="KN831953">
    <property type="protein sequence ID" value="KIO09931.1"/>
    <property type="molecule type" value="Genomic_DNA"/>
</dbReference>
<keyword evidence="1" id="KW-0812">Transmembrane</keyword>
<dbReference type="HOGENOM" id="CLU_1409572_0_0_1"/>
<evidence type="ECO:0000256" key="1">
    <source>
        <dbReference type="SAM" id="Phobius"/>
    </source>
</evidence>
<keyword evidence="1" id="KW-1133">Transmembrane helix</keyword>
<keyword evidence="1" id="KW-0472">Membrane</keyword>